<name>A0AAD7JN70_9AGAR</name>
<evidence type="ECO:0000313" key="1">
    <source>
        <dbReference type="EMBL" id="KAJ7768428.1"/>
    </source>
</evidence>
<accession>A0AAD7JN70</accession>
<dbReference type="Proteomes" id="UP001215598">
    <property type="component" value="Unassembled WGS sequence"/>
</dbReference>
<proteinExistence type="predicted"/>
<dbReference type="EMBL" id="JARKIB010000020">
    <property type="protein sequence ID" value="KAJ7768428.1"/>
    <property type="molecule type" value="Genomic_DNA"/>
</dbReference>
<reference evidence="1" key="1">
    <citation type="submission" date="2023-03" db="EMBL/GenBank/DDBJ databases">
        <title>Massive genome expansion in bonnet fungi (Mycena s.s.) driven by repeated elements and novel gene families across ecological guilds.</title>
        <authorList>
            <consortium name="Lawrence Berkeley National Laboratory"/>
            <person name="Harder C.B."/>
            <person name="Miyauchi S."/>
            <person name="Viragh M."/>
            <person name="Kuo A."/>
            <person name="Thoen E."/>
            <person name="Andreopoulos B."/>
            <person name="Lu D."/>
            <person name="Skrede I."/>
            <person name="Drula E."/>
            <person name="Henrissat B."/>
            <person name="Morin E."/>
            <person name="Kohler A."/>
            <person name="Barry K."/>
            <person name="LaButti K."/>
            <person name="Morin E."/>
            <person name="Salamov A."/>
            <person name="Lipzen A."/>
            <person name="Mereny Z."/>
            <person name="Hegedus B."/>
            <person name="Baldrian P."/>
            <person name="Stursova M."/>
            <person name="Weitz H."/>
            <person name="Taylor A."/>
            <person name="Grigoriev I.V."/>
            <person name="Nagy L.G."/>
            <person name="Martin F."/>
            <person name="Kauserud H."/>
        </authorList>
    </citation>
    <scope>NUCLEOTIDE SEQUENCE</scope>
    <source>
        <strain evidence="1">CBHHK182m</strain>
    </source>
</reference>
<evidence type="ECO:0000313" key="2">
    <source>
        <dbReference type="Proteomes" id="UP001215598"/>
    </source>
</evidence>
<keyword evidence="2" id="KW-1185">Reference proteome</keyword>
<gene>
    <name evidence="1" type="ORF">B0H16DRAFT_1519827</name>
</gene>
<feature type="non-terminal residue" evidence="1">
    <location>
        <position position="1"/>
    </location>
</feature>
<sequence>DITVFSGSSAGLICLLCSSCMQYSAHIAVLVYLDSDIHWSLHFHSFPHDPLRLRCILAALVAPGVFRLHSGPSLTTSIHSGASTVPGVLRCISGAFLTTSTHSGRLTRSRVVADSVCSISSITTSTHSGSCCAASDGFRTIVWPISHNPHDHGNSTDLHCRFTSHPGLRQWP</sequence>
<organism evidence="1 2">
    <name type="scientific">Mycena metata</name>
    <dbReference type="NCBI Taxonomy" id="1033252"/>
    <lineage>
        <taxon>Eukaryota</taxon>
        <taxon>Fungi</taxon>
        <taxon>Dikarya</taxon>
        <taxon>Basidiomycota</taxon>
        <taxon>Agaricomycotina</taxon>
        <taxon>Agaricomycetes</taxon>
        <taxon>Agaricomycetidae</taxon>
        <taxon>Agaricales</taxon>
        <taxon>Marasmiineae</taxon>
        <taxon>Mycenaceae</taxon>
        <taxon>Mycena</taxon>
    </lineage>
</organism>
<dbReference type="AlphaFoldDB" id="A0AAD7JN70"/>
<comment type="caution">
    <text evidence="1">The sequence shown here is derived from an EMBL/GenBank/DDBJ whole genome shotgun (WGS) entry which is preliminary data.</text>
</comment>
<protein>
    <submittedName>
        <fullName evidence="1">Uncharacterized protein</fullName>
    </submittedName>
</protein>